<dbReference type="AlphaFoldDB" id="A0A0A3Z600"/>
<gene>
    <name evidence="7" type="ORF">NG99_09080</name>
</gene>
<keyword evidence="2" id="KW-1003">Cell membrane</keyword>
<evidence type="ECO:0000256" key="2">
    <source>
        <dbReference type="ARBA" id="ARBA00022475"/>
    </source>
</evidence>
<feature type="transmembrane region" description="Helical" evidence="6">
    <location>
        <begin position="145"/>
        <end position="166"/>
    </location>
</feature>
<evidence type="ECO:0000256" key="5">
    <source>
        <dbReference type="ARBA" id="ARBA00023136"/>
    </source>
</evidence>
<dbReference type="EMBL" id="JRUQ01000028">
    <property type="protein sequence ID" value="KGT94300.1"/>
    <property type="molecule type" value="Genomic_DNA"/>
</dbReference>
<dbReference type="RefSeq" id="WP_034891219.1">
    <property type="nucleotide sequence ID" value="NZ_JRUQ01000028.1"/>
</dbReference>
<feature type="transmembrane region" description="Helical" evidence="6">
    <location>
        <begin position="6"/>
        <end position="28"/>
    </location>
</feature>
<evidence type="ECO:0000256" key="1">
    <source>
        <dbReference type="ARBA" id="ARBA00004429"/>
    </source>
</evidence>
<evidence type="ECO:0000256" key="4">
    <source>
        <dbReference type="ARBA" id="ARBA00022989"/>
    </source>
</evidence>
<dbReference type="PANTHER" id="PTHR43370">
    <property type="entry name" value="SUGAR ABC TRANSPORTER INTEGRAL MEMBRANE PROTEIN-RELATED"/>
    <property type="match status" value="1"/>
</dbReference>
<evidence type="ECO:0000256" key="6">
    <source>
        <dbReference type="SAM" id="Phobius"/>
    </source>
</evidence>
<evidence type="ECO:0000313" key="8">
    <source>
        <dbReference type="Proteomes" id="UP000030351"/>
    </source>
</evidence>
<feature type="transmembrane region" description="Helical" evidence="6">
    <location>
        <begin position="35"/>
        <end position="59"/>
    </location>
</feature>
<keyword evidence="5 6" id="KW-0472">Membrane</keyword>
<dbReference type="InterPro" id="IPR001851">
    <property type="entry name" value="ABC_transp_permease"/>
</dbReference>
<keyword evidence="8" id="KW-1185">Reference proteome</keyword>
<accession>A0A0A3Z600</accession>
<evidence type="ECO:0000256" key="3">
    <source>
        <dbReference type="ARBA" id="ARBA00022692"/>
    </source>
</evidence>
<keyword evidence="3 6" id="KW-0812">Transmembrane</keyword>
<comment type="caution">
    <text evidence="7">The sequence shown here is derived from an EMBL/GenBank/DDBJ whole genome shotgun (WGS) entry which is preliminary data.</text>
</comment>
<dbReference type="OrthoDB" id="9792579at2"/>
<protein>
    <submittedName>
        <fullName evidence="7">ABC transporter permease</fullName>
    </submittedName>
</protein>
<feature type="transmembrane region" description="Helical" evidence="6">
    <location>
        <begin position="233"/>
        <end position="259"/>
    </location>
</feature>
<organism evidence="7 8">
    <name type="scientific">Erwinia typographi</name>
    <dbReference type="NCBI Taxonomy" id="371042"/>
    <lineage>
        <taxon>Bacteria</taxon>
        <taxon>Pseudomonadati</taxon>
        <taxon>Pseudomonadota</taxon>
        <taxon>Gammaproteobacteria</taxon>
        <taxon>Enterobacterales</taxon>
        <taxon>Erwiniaceae</taxon>
        <taxon>Erwinia</taxon>
    </lineage>
</organism>
<dbReference type="CDD" id="cd06580">
    <property type="entry name" value="TM_PBP1_transp_TpRbsC_like"/>
    <property type="match status" value="1"/>
</dbReference>
<name>A0A0A3Z600_9GAMM</name>
<feature type="transmembrane region" description="Helical" evidence="6">
    <location>
        <begin position="65"/>
        <end position="86"/>
    </location>
</feature>
<proteinExistence type="predicted"/>
<dbReference type="PANTHER" id="PTHR43370:SF2">
    <property type="entry name" value="ABC TRANSPORTER PERMEASE PROTEIN"/>
    <property type="match status" value="1"/>
</dbReference>
<dbReference type="STRING" id="371042.NG99_09080"/>
<feature type="transmembrane region" description="Helical" evidence="6">
    <location>
        <begin position="271"/>
        <end position="293"/>
    </location>
</feature>
<feature type="transmembrane region" description="Helical" evidence="6">
    <location>
        <begin position="199"/>
        <end position="221"/>
    </location>
</feature>
<dbReference type="eggNOG" id="COG1079">
    <property type="taxonomic scope" value="Bacteria"/>
</dbReference>
<sequence>MEFNAVTLALFLAGGLRLCVPVLLAALGESVSERAGVFTIGLEGLMLFGASASALGLALTGSPVLALGAGMLGGLLAAAVLAAGTVLARANQIVMGIGFNLFAVGATSLIRQLWLSGAPAAGSMRSVTMLKLPGLSELPVVGRAIFSQSPVFYLAVLVTLGLWFTFRFTRSGLLLRAVGENALAADAAGHNVLGLRFSATLFTGLMAGLGGAYLCIVASGGTFVDNMTAGRGYLAIAIAIFARWKPLRVLMVAIVLGLLEALQFQGQYLGINIAPSLLMAMPFAVALVAWIMMGRAGAAPGDLGRPFLRGSGR</sequence>
<dbReference type="Proteomes" id="UP000030351">
    <property type="component" value="Unassembled WGS sequence"/>
</dbReference>
<reference evidence="7 8" key="1">
    <citation type="submission" date="2014-10" db="EMBL/GenBank/DDBJ databases">
        <title>Genome sequence of Erwinia typographi M043b.</title>
        <authorList>
            <person name="Chan K.-G."/>
            <person name="Tan W.-S."/>
        </authorList>
    </citation>
    <scope>NUCLEOTIDE SEQUENCE [LARGE SCALE GENOMIC DNA]</scope>
    <source>
        <strain evidence="7 8">M043b</strain>
    </source>
</reference>
<dbReference type="GO" id="GO:0022857">
    <property type="term" value="F:transmembrane transporter activity"/>
    <property type="evidence" value="ECO:0007669"/>
    <property type="project" value="InterPro"/>
</dbReference>
<comment type="subcellular location">
    <subcellularLocation>
        <location evidence="1">Cell inner membrane</location>
        <topology evidence="1">Multi-pass membrane protein</topology>
    </subcellularLocation>
</comment>
<dbReference type="GO" id="GO:0005886">
    <property type="term" value="C:plasma membrane"/>
    <property type="evidence" value="ECO:0007669"/>
    <property type="project" value="UniProtKB-SubCell"/>
</dbReference>
<dbReference type="Pfam" id="PF02653">
    <property type="entry name" value="BPD_transp_2"/>
    <property type="match status" value="1"/>
</dbReference>
<evidence type="ECO:0000313" key="7">
    <source>
        <dbReference type="EMBL" id="KGT94300.1"/>
    </source>
</evidence>
<feature type="transmembrane region" description="Helical" evidence="6">
    <location>
        <begin position="93"/>
        <end position="114"/>
    </location>
</feature>
<keyword evidence="4 6" id="KW-1133">Transmembrane helix</keyword>